<dbReference type="Pfam" id="PF02673">
    <property type="entry name" value="BacA"/>
    <property type="match status" value="1"/>
</dbReference>
<evidence type="ECO:0000256" key="2">
    <source>
        <dbReference type="ARBA" id="ARBA00010621"/>
    </source>
</evidence>
<evidence type="ECO:0000256" key="5">
    <source>
        <dbReference type="ARBA" id="ARBA00022475"/>
    </source>
</evidence>
<organism evidence="18 26">
    <name type="scientific">Halanaerobium congolense</name>
    <dbReference type="NCBI Taxonomy" id="54121"/>
    <lineage>
        <taxon>Bacteria</taxon>
        <taxon>Bacillati</taxon>
        <taxon>Bacillota</taxon>
        <taxon>Clostridia</taxon>
        <taxon>Halanaerobiales</taxon>
        <taxon>Halanaerobiaceae</taxon>
        <taxon>Halanaerobium</taxon>
    </lineage>
</organism>
<gene>
    <name evidence="17" type="primary">uppP</name>
    <name evidence="22" type="ORF">BY453_13117</name>
    <name evidence="18" type="ORF">C8C78_1368</name>
    <name evidence="19" type="ORF">SAMN04488598_1486</name>
    <name evidence="21" type="ORF">SAMN04515652_1478</name>
    <name evidence="20" type="ORF">SAMN04515654_1375</name>
</gene>
<comment type="catalytic activity">
    <reaction evidence="16 17">
        <text>di-trans,octa-cis-undecaprenyl diphosphate + H2O = di-trans,octa-cis-undecaprenyl phosphate + phosphate + H(+)</text>
        <dbReference type="Rhea" id="RHEA:28094"/>
        <dbReference type="ChEBI" id="CHEBI:15377"/>
        <dbReference type="ChEBI" id="CHEBI:15378"/>
        <dbReference type="ChEBI" id="CHEBI:43474"/>
        <dbReference type="ChEBI" id="CHEBI:58405"/>
        <dbReference type="ChEBI" id="CHEBI:60392"/>
        <dbReference type="EC" id="3.6.1.27"/>
    </reaction>
</comment>
<dbReference type="RefSeq" id="WP_089655577.1">
    <property type="nucleotide sequence ID" value="NZ_FNBJ01000048.1"/>
</dbReference>
<evidence type="ECO:0000256" key="14">
    <source>
        <dbReference type="ARBA" id="ARBA00032707"/>
    </source>
</evidence>
<evidence type="ECO:0000313" key="27">
    <source>
        <dbReference type="Proteomes" id="UP000295758"/>
    </source>
</evidence>
<dbReference type="Proteomes" id="UP000198945">
    <property type="component" value="Unassembled WGS sequence"/>
</dbReference>
<reference evidence="22 27" key="4">
    <citation type="submission" date="2019-03" db="EMBL/GenBank/DDBJ databases">
        <title>Deep subsurface shale carbon reservoir microbial communities from Ohio and West Virginia, USA.</title>
        <authorList>
            <person name="Wrighton K."/>
        </authorList>
    </citation>
    <scope>NUCLEOTIDE SEQUENCE [LARGE SCALE GENOMIC DNA]</scope>
    <source>
        <strain evidence="22 27">UTICA-S4D12</strain>
    </source>
</reference>
<sequence length="255" mass="28330">MDILKYVILGMIQGLAEFLPISSSGHLVLFKYLLDINVGLTLDVFLHFGTLVAVIIVYRRDIIKMITFKEEYRKFNLYIIFGSVPAGLVGILFEDFFENINSSLTIVGFFLIITGIALWLSDKIESGKRGLKDMNYLDSIVIGTAQALAIFPGLSRSGSTIVTGLYKGLNRELAAKYSFILSIPVIGGATLLKAKELLVTGIVGISYSELVIGTISSMITGYFAIRLLLKLIKMQKLQYFAYYCFVLGFILIFIL</sequence>
<dbReference type="PANTHER" id="PTHR30622">
    <property type="entry name" value="UNDECAPRENYL-DIPHOSPHATASE"/>
    <property type="match status" value="1"/>
</dbReference>
<proteinExistence type="inferred from homology"/>
<evidence type="ECO:0000256" key="16">
    <source>
        <dbReference type="ARBA" id="ARBA00047594"/>
    </source>
</evidence>
<evidence type="ECO:0000256" key="8">
    <source>
        <dbReference type="ARBA" id="ARBA00022960"/>
    </source>
</evidence>
<evidence type="ECO:0000313" key="20">
    <source>
        <dbReference type="EMBL" id="SDJ24184.1"/>
    </source>
</evidence>
<keyword evidence="5 17" id="KW-1003">Cell membrane</keyword>
<comment type="function">
    <text evidence="17">Catalyzes the dephosphorylation of undecaprenyl diphosphate (UPP). Confers resistance to bacitracin.</text>
</comment>
<reference evidence="18 26" key="3">
    <citation type="submission" date="2018-04" db="EMBL/GenBank/DDBJ databases">
        <title>Subsurface microbial communities from deep shales in Ohio and West Virginia, USA.</title>
        <authorList>
            <person name="Wrighton K."/>
        </authorList>
    </citation>
    <scope>NUCLEOTIDE SEQUENCE [LARGE SCALE GENOMIC DNA]</scope>
    <source>
        <strain evidence="18 26">MSL28</strain>
    </source>
</reference>
<keyword evidence="10 17" id="KW-1133">Transmembrane helix</keyword>
<accession>A0A1G7RNH6</accession>
<feature type="transmembrane region" description="Helical" evidence="17">
    <location>
        <begin position="103"/>
        <end position="122"/>
    </location>
</feature>
<evidence type="ECO:0000256" key="11">
    <source>
        <dbReference type="ARBA" id="ARBA00023136"/>
    </source>
</evidence>
<keyword evidence="13 17" id="KW-0961">Cell wall biogenesis/degradation</keyword>
<dbReference type="Proteomes" id="UP000198612">
    <property type="component" value="Unassembled WGS sequence"/>
</dbReference>
<dbReference type="EMBL" id="SOAA01000031">
    <property type="protein sequence ID" value="TDS26865.1"/>
    <property type="molecule type" value="Genomic_DNA"/>
</dbReference>
<dbReference type="Proteomes" id="UP000247389">
    <property type="component" value="Unassembled WGS sequence"/>
</dbReference>
<feature type="transmembrane region" description="Helical" evidence="17">
    <location>
        <begin position="36"/>
        <end position="57"/>
    </location>
</feature>
<feature type="transmembrane region" description="Helical" evidence="17">
    <location>
        <begin position="7"/>
        <end position="30"/>
    </location>
</feature>
<reference evidence="20 24" key="1">
    <citation type="submission" date="2016-10" db="EMBL/GenBank/DDBJ databases">
        <authorList>
            <person name="de Groot N.N."/>
        </authorList>
    </citation>
    <scope>NUCLEOTIDE SEQUENCE [LARGE SCALE GENOMIC DNA]</scope>
    <source>
        <strain evidence="20 24">WG7</strain>
    </source>
</reference>
<dbReference type="GO" id="GO:0009252">
    <property type="term" value="P:peptidoglycan biosynthetic process"/>
    <property type="evidence" value="ECO:0007669"/>
    <property type="project" value="UniProtKB-KW"/>
</dbReference>
<evidence type="ECO:0000313" key="22">
    <source>
        <dbReference type="EMBL" id="TDS26865.1"/>
    </source>
</evidence>
<evidence type="ECO:0000256" key="10">
    <source>
        <dbReference type="ARBA" id="ARBA00022989"/>
    </source>
</evidence>
<evidence type="ECO:0000313" key="24">
    <source>
        <dbReference type="Proteomes" id="UP000198945"/>
    </source>
</evidence>
<comment type="similarity">
    <text evidence="2 17">Belongs to the UppP family.</text>
</comment>
<keyword evidence="11 17" id="KW-0472">Membrane</keyword>
<dbReference type="GO" id="GO:0071555">
    <property type="term" value="P:cell wall organization"/>
    <property type="evidence" value="ECO:0007669"/>
    <property type="project" value="UniProtKB-KW"/>
</dbReference>
<comment type="subcellular location">
    <subcellularLocation>
        <location evidence="1 17">Cell membrane</location>
        <topology evidence="1 17">Multi-pass membrane protein</topology>
    </subcellularLocation>
</comment>
<dbReference type="GO" id="GO:0050380">
    <property type="term" value="F:undecaprenyl-diphosphatase activity"/>
    <property type="evidence" value="ECO:0007669"/>
    <property type="project" value="UniProtKB-UniRule"/>
</dbReference>
<protein>
    <recommendedName>
        <fullName evidence="4 17">Undecaprenyl-diphosphatase</fullName>
        <ecNumber evidence="3 17">3.6.1.27</ecNumber>
    </recommendedName>
    <alternativeName>
        <fullName evidence="15 17">Bacitracin resistance protein</fullName>
    </alternativeName>
    <alternativeName>
        <fullName evidence="14 17">Undecaprenyl pyrophosphate phosphatase</fullName>
    </alternativeName>
</protein>
<feature type="transmembrane region" description="Helical" evidence="17">
    <location>
        <begin position="77"/>
        <end position="97"/>
    </location>
</feature>
<evidence type="ECO:0000256" key="4">
    <source>
        <dbReference type="ARBA" id="ARBA00021581"/>
    </source>
</evidence>
<evidence type="ECO:0000256" key="15">
    <source>
        <dbReference type="ARBA" id="ARBA00032932"/>
    </source>
</evidence>
<keyword evidence="7 17" id="KW-0378">Hydrolase</keyword>
<dbReference type="EMBL" id="FNBJ01000048">
    <property type="protein sequence ID" value="SDG11570.1"/>
    <property type="molecule type" value="Genomic_DNA"/>
</dbReference>
<dbReference type="HAMAP" id="MF_01006">
    <property type="entry name" value="Undec_diphosphatase"/>
    <property type="match status" value="1"/>
</dbReference>
<evidence type="ECO:0000256" key="6">
    <source>
        <dbReference type="ARBA" id="ARBA00022692"/>
    </source>
</evidence>
<evidence type="ECO:0000313" key="19">
    <source>
        <dbReference type="EMBL" id="SDG11570.1"/>
    </source>
</evidence>
<keyword evidence="9 17" id="KW-0573">Peptidoglycan synthesis</keyword>
<dbReference type="Proteomes" id="UP000199519">
    <property type="component" value="Unassembled WGS sequence"/>
</dbReference>
<feature type="transmembrane region" description="Helical" evidence="17">
    <location>
        <begin position="174"/>
        <end position="192"/>
    </location>
</feature>
<evidence type="ECO:0000256" key="1">
    <source>
        <dbReference type="ARBA" id="ARBA00004651"/>
    </source>
</evidence>
<dbReference type="EC" id="3.6.1.27" evidence="3 17"/>
<evidence type="ECO:0000313" key="23">
    <source>
        <dbReference type="Proteomes" id="UP000198612"/>
    </source>
</evidence>
<dbReference type="GO" id="GO:0046677">
    <property type="term" value="P:response to antibiotic"/>
    <property type="evidence" value="ECO:0007669"/>
    <property type="project" value="UniProtKB-UniRule"/>
</dbReference>
<evidence type="ECO:0000256" key="17">
    <source>
        <dbReference type="HAMAP-Rule" id="MF_01006"/>
    </source>
</evidence>
<feature type="transmembrane region" description="Helical" evidence="17">
    <location>
        <begin position="237"/>
        <end position="254"/>
    </location>
</feature>
<keyword evidence="25" id="KW-1185">Reference proteome</keyword>
<dbReference type="Proteomes" id="UP000295758">
    <property type="component" value="Unassembled WGS sequence"/>
</dbReference>
<dbReference type="GO" id="GO:0005886">
    <property type="term" value="C:plasma membrane"/>
    <property type="evidence" value="ECO:0007669"/>
    <property type="project" value="UniProtKB-SubCell"/>
</dbReference>
<dbReference type="EMBL" id="FOHG01000047">
    <property type="protein sequence ID" value="SET24007.1"/>
    <property type="molecule type" value="Genomic_DNA"/>
</dbReference>
<evidence type="ECO:0000313" key="21">
    <source>
        <dbReference type="EMBL" id="SET24007.1"/>
    </source>
</evidence>
<evidence type="ECO:0000313" key="18">
    <source>
        <dbReference type="EMBL" id="PXV62258.1"/>
    </source>
</evidence>
<keyword evidence="6 17" id="KW-0812">Transmembrane</keyword>
<dbReference type="PANTHER" id="PTHR30622:SF2">
    <property type="entry name" value="UNDECAPRENYL-DIPHOSPHATASE"/>
    <property type="match status" value="1"/>
</dbReference>
<evidence type="ECO:0000256" key="13">
    <source>
        <dbReference type="ARBA" id="ARBA00023316"/>
    </source>
</evidence>
<dbReference type="AlphaFoldDB" id="A0A1G7RNH6"/>
<evidence type="ECO:0000256" key="9">
    <source>
        <dbReference type="ARBA" id="ARBA00022984"/>
    </source>
</evidence>
<evidence type="ECO:0000313" key="25">
    <source>
        <dbReference type="Proteomes" id="UP000199519"/>
    </source>
</evidence>
<keyword evidence="8 17" id="KW-0133">Cell shape</keyword>
<evidence type="ECO:0000313" key="26">
    <source>
        <dbReference type="Proteomes" id="UP000247389"/>
    </source>
</evidence>
<keyword evidence="12 17" id="KW-0046">Antibiotic resistance</keyword>
<feature type="transmembrane region" description="Helical" evidence="17">
    <location>
        <begin position="204"/>
        <end position="225"/>
    </location>
</feature>
<name>A0A1G7RNH6_9FIRM</name>
<dbReference type="InterPro" id="IPR003824">
    <property type="entry name" value="UppP"/>
</dbReference>
<reference evidence="23 25" key="2">
    <citation type="submission" date="2016-10" db="EMBL/GenBank/DDBJ databases">
        <authorList>
            <person name="Varghese N."/>
            <person name="Submissions S."/>
        </authorList>
    </citation>
    <scope>NUCLEOTIDE SEQUENCE [LARGE SCALE GENOMIC DNA]</scope>
    <source>
        <strain evidence="19 25">WG2</strain>
        <strain evidence="21 23">WG5</strain>
    </source>
</reference>
<evidence type="ECO:0000256" key="12">
    <source>
        <dbReference type="ARBA" id="ARBA00023251"/>
    </source>
</evidence>
<comment type="miscellaneous">
    <text evidence="17">Bacitracin is thought to be involved in the inhibition of peptidoglycan synthesis by sequestering undecaprenyl diphosphate, thereby reducing the pool of lipid carrier available.</text>
</comment>
<dbReference type="EMBL" id="QICM01000036">
    <property type="protein sequence ID" value="PXV62258.1"/>
    <property type="molecule type" value="Genomic_DNA"/>
</dbReference>
<dbReference type="GO" id="GO:0008360">
    <property type="term" value="P:regulation of cell shape"/>
    <property type="evidence" value="ECO:0007669"/>
    <property type="project" value="UniProtKB-KW"/>
</dbReference>
<evidence type="ECO:0000256" key="3">
    <source>
        <dbReference type="ARBA" id="ARBA00012374"/>
    </source>
</evidence>
<dbReference type="EMBL" id="FNEH01000037">
    <property type="protein sequence ID" value="SDJ24184.1"/>
    <property type="molecule type" value="Genomic_DNA"/>
</dbReference>
<evidence type="ECO:0000256" key="7">
    <source>
        <dbReference type="ARBA" id="ARBA00022801"/>
    </source>
</evidence>